<dbReference type="Proteomes" id="UP000001635">
    <property type="component" value="Chromosome"/>
</dbReference>
<protein>
    <submittedName>
        <fullName evidence="1">Uncharacterized protein</fullName>
    </submittedName>
</protein>
<dbReference type="EMBL" id="CP002955">
    <property type="protein sequence ID" value="AEL24326.1"/>
    <property type="molecule type" value="Genomic_DNA"/>
</dbReference>
<evidence type="ECO:0000313" key="2">
    <source>
        <dbReference type="Proteomes" id="UP000001635"/>
    </source>
</evidence>
<accession>G0IXZ3</accession>
<dbReference type="STRING" id="880070.Cycma_0551"/>
<organism evidence="1 2">
    <name type="scientific">Cyclobacterium marinum (strain ATCC 25205 / DSM 745 / LMG 13164 / NCIMB 1802)</name>
    <name type="common">Flectobacillus marinus</name>
    <dbReference type="NCBI Taxonomy" id="880070"/>
    <lineage>
        <taxon>Bacteria</taxon>
        <taxon>Pseudomonadati</taxon>
        <taxon>Bacteroidota</taxon>
        <taxon>Cytophagia</taxon>
        <taxon>Cytophagales</taxon>
        <taxon>Cyclobacteriaceae</taxon>
        <taxon>Cyclobacterium</taxon>
    </lineage>
</organism>
<sequence>MDKLSRKLRKVNGQYAKLAQSPIPKPIPGVNLPWSRSSPTDLLQLKRYQQEALFREFIFLSTGPFVYDYLRLKSIKNRTLEDQAHFEKATETLLNIYMGNVSALDYLEKVMNGPWIGLDIVAVHQDLLLVQSQVMKMKTALG</sequence>
<dbReference type="AlphaFoldDB" id="G0IXZ3"/>
<dbReference type="KEGG" id="cmr:Cycma_0551"/>
<proteinExistence type="predicted"/>
<keyword evidence="2" id="KW-1185">Reference proteome</keyword>
<evidence type="ECO:0000313" key="1">
    <source>
        <dbReference type="EMBL" id="AEL24326.1"/>
    </source>
</evidence>
<gene>
    <name evidence="1" type="ordered locus">Cycma_0551</name>
</gene>
<reference evidence="2" key="1">
    <citation type="submission" date="2011-07" db="EMBL/GenBank/DDBJ databases">
        <title>The complete genome of Cyclobacterium marinum DSM 745.</title>
        <authorList>
            <person name="Lucas S."/>
            <person name="Han J."/>
            <person name="Lapidus A."/>
            <person name="Bruce D."/>
            <person name="Goodwin L."/>
            <person name="Pitluck S."/>
            <person name="Peters L."/>
            <person name="Kyrpides N."/>
            <person name="Mavromatis K."/>
            <person name="Ivanova N."/>
            <person name="Ovchinnikova G."/>
            <person name="Chertkov O."/>
            <person name="Detter J.C."/>
            <person name="Tapia R."/>
            <person name="Han C."/>
            <person name="Land M."/>
            <person name="Hauser L."/>
            <person name="Markowitz V."/>
            <person name="Cheng J.-F."/>
            <person name="Hugenholtz P."/>
            <person name="Woyke T."/>
            <person name="Wu D."/>
            <person name="Tindall B."/>
            <person name="Schuetze A."/>
            <person name="Brambilla E."/>
            <person name="Klenk H.-P."/>
            <person name="Eisen J.A."/>
        </authorList>
    </citation>
    <scope>NUCLEOTIDE SEQUENCE [LARGE SCALE GENOMIC DNA]</scope>
    <source>
        <strain evidence="2">ATCC 25205 / DSM 745 / LMG 13164 / NCIMB 1802</strain>
    </source>
</reference>
<name>G0IXZ3_CYCMS</name>
<dbReference type="HOGENOM" id="CLU_1812578_0_0_10"/>